<sequence length="163" mass="19704">MEKINKKFYSLKRLICQILQPKIKRIDLKTIMTHPRVQKQIQNGLTQTHINRWKQYLQIKQIGLLLYLVTQLDQSEILGIKYGFFIQIKINLANQAKKRQILRLMNFNAWKIIFIIRVQFKIYFTFFLNQPYIRVKSTKNICSCIYQQIVKQQQQVYEGSNIY</sequence>
<dbReference type="AlphaFoldDB" id="A0A8S1K0Z5"/>
<protein>
    <submittedName>
        <fullName evidence="1">Uncharacterized protein</fullName>
    </submittedName>
</protein>
<comment type="caution">
    <text evidence="1">The sequence shown here is derived from an EMBL/GenBank/DDBJ whole genome shotgun (WGS) entry which is preliminary data.</text>
</comment>
<gene>
    <name evidence="1" type="ORF">PSON_ATCC_30995.1.T0020253</name>
</gene>
<keyword evidence="2" id="KW-1185">Reference proteome</keyword>
<dbReference type="Proteomes" id="UP000692954">
    <property type="component" value="Unassembled WGS sequence"/>
</dbReference>
<proteinExistence type="predicted"/>
<reference evidence="1" key="1">
    <citation type="submission" date="2021-01" db="EMBL/GenBank/DDBJ databases">
        <authorList>
            <consortium name="Genoscope - CEA"/>
            <person name="William W."/>
        </authorList>
    </citation>
    <scope>NUCLEOTIDE SEQUENCE</scope>
</reference>
<accession>A0A8S1K0Z5</accession>
<evidence type="ECO:0000313" key="2">
    <source>
        <dbReference type="Proteomes" id="UP000692954"/>
    </source>
</evidence>
<organism evidence="1 2">
    <name type="scientific">Paramecium sonneborni</name>
    <dbReference type="NCBI Taxonomy" id="65129"/>
    <lineage>
        <taxon>Eukaryota</taxon>
        <taxon>Sar</taxon>
        <taxon>Alveolata</taxon>
        <taxon>Ciliophora</taxon>
        <taxon>Intramacronucleata</taxon>
        <taxon>Oligohymenophorea</taxon>
        <taxon>Peniculida</taxon>
        <taxon>Parameciidae</taxon>
        <taxon>Paramecium</taxon>
    </lineage>
</organism>
<evidence type="ECO:0000313" key="1">
    <source>
        <dbReference type="EMBL" id="CAD8047159.1"/>
    </source>
</evidence>
<dbReference type="EMBL" id="CAJJDN010000002">
    <property type="protein sequence ID" value="CAD8047159.1"/>
    <property type="molecule type" value="Genomic_DNA"/>
</dbReference>
<name>A0A8S1K0Z5_9CILI</name>